<proteinExistence type="predicted"/>
<feature type="transmembrane region" description="Helical" evidence="8">
    <location>
        <begin position="357"/>
        <end position="376"/>
    </location>
</feature>
<evidence type="ECO:0000313" key="10">
    <source>
        <dbReference type="EMBL" id="RUL57095.1"/>
    </source>
</evidence>
<evidence type="ECO:0000256" key="8">
    <source>
        <dbReference type="SAM" id="Phobius"/>
    </source>
</evidence>
<evidence type="ECO:0000259" key="9">
    <source>
        <dbReference type="Pfam" id="PF12832"/>
    </source>
</evidence>
<evidence type="ECO:0000256" key="3">
    <source>
        <dbReference type="ARBA" id="ARBA00022475"/>
    </source>
</evidence>
<dbReference type="PANTHER" id="PTHR23522:SF10">
    <property type="entry name" value="3-PHENYLPROPIONIC ACID TRANSPORTER-RELATED"/>
    <property type="match status" value="1"/>
</dbReference>
<feature type="transmembrane region" description="Helical" evidence="8">
    <location>
        <begin position="204"/>
        <end position="225"/>
    </location>
</feature>
<name>A0A432LGJ3_9BACI</name>
<keyword evidence="7 8" id="KW-0472">Membrane</keyword>
<dbReference type="Pfam" id="PF12832">
    <property type="entry name" value="MFS_1_like"/>
    <property type="match status" value="1"/>
</dbReference>
<keyword evidence="3" id="KW-1003">Cell membrane</keyword>
<organism evidence="10 11">
    <name type="scientific">Lysinibacillus antri</name>
    <dbReference type="NCBI Taxonomy" id="2498145"/>
    <lineage>
        <taxon>Bacteria</taxon>
        <taxon>Bacillati</taxon>
        <taxon>Bacillota</taxon>
        <taxon>Bacilli</taxon>
        <taxon>Bacillales</taxon>
        <taxon>Bacillaceae</taxon>
        <taxon>Lysinibacillus</taxon>
    </lineage>
</organism>
<evidence type="ECO:0000313" key="11">
    <source>
        <dbReference type="Proteomes" id="UP000287910"/>
    </source>
</evidence>
<feature type="transmembrane region" description="Helical" evidence="8">
    <location>
        <begin position="268"/>
        <end position="284"/>
    </location>
</feature>
<sequence>MNNQHWLSQNYFIFFFTWGVYLQYWPGWLSEAKGLTVSEVGFIMGFGLVARAISTMFAFPFATKFMSEKKLILGLVISSLIVTILYLPANSFESLFVMTFLFSFIYPSLLPAIENSATTLMQHSTINYGKSRSYGSIGFVIAVLIISFIIGSVGEKAILWCMIGFLFIMLLMQTRPAPNVLLVKPTTEDRGKSSSMRGLFKIKGFPIILLIVILLQGSLASYYNYSYIYLQYLNVNTNYIGIILNIAVLSEIIYLMKADALSHWKTSTLLLVAGIGSTLRWIIIFSFPNIWAFILSQTLHSVSFAMAHFAFIQYISKTLPRQQLSNAQGVYSALGMSLSAALLTLFGGYLYEISPGLSFLGMIVFTIPAIFIVIATRKKYQY</sequence>
<dbReference type="PIRSF" id="PIRSF004925">
    <property type="entry name" value="HcaT"/>
    <property type="match status" value="1"/>
</dbReference>
<dbReference type="Gene3D" id="1.20.1250.20">
    <property type="entry name" value="MFS general substrate transporter like domains"/>
    <property type="match status" value="2"/>
</dbReference>
<evidence type="ECO:0000256" key="2">
    <source>
        <dbReference type="ARBA" id="ARBA00022448"/>
    </source>
</evidence>
<keyword evidence="11" id="KW-1185">Reference proteome</keyword>
<keyword evidence="4" id="KW-0997">Cell inner membrane</keyword>
<dbReference type="Proteomes" id="UP000287910">
    <property type="component" value="Unassembled WGS sequence"/>
</dbReference>
<feature type="transmembrane region" description="Helical" evidence="8">
    <location>
        <begin position="40"/>
        <end position="59"/>
    </location>
</feature>
<keyword evidence="5 8" id="KW-0812">Transmembrane</keyword>
<dbReference type="GO" id="GO:0030395">
    <property type="term" value="F:lactose binding"/>
    <property type="evidence" value="ECO:0007669"/>
    <property type="project" value="TreeGrafter"/>
</dbReference>
<accession>A0A432LGJ3</accession>
<evidence type="ECO:0000256" key="7">
    <source>
        <dbReference type="ARBA" id="ARBA00023136"/>
    </source>
</evidence>
<keyword evidence="2" id="KW-0813">Transport</keyword>
<dbReference type="GO" id="GO:0005886">
    <property type="term" value="C:plasma membrane"/>
    <property type="evidence" value="ECO:0007669"/>
    <property type="project" value="UniProtKB-SubCell"/>
</dbReference>
<feature type="transmembrane region" description="Helical" evidence="8">
    <location>
        <begin position="157"/>
        <end position="183"/>
    </location>
</feature>
<dbReference type="InterPro" id="IPR024989">
    <property type="entry name" value="MFS_assoc_dom"/>
</dbReference>
<feature type="transmembrane region" description="Helical" evidence="8">
    <location>
        <begin position="134"/>
        <end position="151"/>
    </location>
</feature>
<dbReference type="NCBIfam" id="NF037955">
    <property type="entry name" value="mfs"/>
    <property type="match status" value="1"/>
</dbReference>
<reference evidence="10 11" key="1">
    <citation type="submission" date="2018-12" db="EMBL/GenBank/DDBJ databases">
        <title>Lysinibacillus antri sp. nov., isolated from a cave soil.</title>
        <authorList>
            <person name="Narsing Rao M.P."/>
            <person name="Zhang H."/>
            <person name="Dong Z.-Y."/>
            <person name="Niu X.-K."/>
            <person name="Zhang K."/>
            <person name="Fang B.-Z."/>
            <person name="Kang Y.-Q."/>
            <person name="Xiao M."/>
            <person name="Li W.-J."/>
        </authorList>
    </citation>
    <scope>NUCLEOTIDE SEQUENCE [LARGE SCALE GENOMIC DNA]</scope>
    <source>
        <strain evidence="10 11">SYSU K30002</strain>
    </source>
</reference>
<protein>
    <submittedName>
        <fullName evidence="10">MFS transporter</fullName>
    </submittedName>
</protein>
<dbReference type="SUPFAM" id="SSF103473">
    <property type="entry name" value="MFS general substrate transporter"/>
    <property type="match status" value="1"/>
</dbReference>
<dbReference type="EMBL" id="RYYR01000001">
    <property type="protein sequence ID" value="RUL57095.1"/>
    <property type="molecule type" value="Genomic_DNA"/>
</dbReference>
<comment type="caution">
    <text evidence="10">The sequence shown here is derived from an EMBL/GenBank/DDBJ whole genome shotgun (WGS) entry which is preliminary data.</text>
</comment>
<dbReference type="AlphaFoldDB" id="A0A432LGJ3"/>
<feature type="transmembrane region" description="Helical" evidence="8">
    <location>
        <begin position="290"/>
        <end position="312"/>
    </location>
</feature>
<feature type="domain" description="Major facilitator superfamily associated" evidence="9">
    <location>
        <begin position="6"/>
        <end position="355"/>
    </location>
</feature>
<dbReference type="GO" id="GO:0015528">
    <property type="term" value="F:lactose:proton symporter activity"/>
    <property type="evidence" value="ECO:0007669"/>
    <property type="project" value="TreeGrafter"/>
</dbReference>
<evidence type="ECO:0000256" key="5">
    <source>
        <dbReference type="ARBA" id="ARBA00022692"/>
    </source>
</evidence>
<feature type="transmembrane region" description="Helical" evidence="8">
    <location>
        <begin position="12"/>
        <end position="28"/>
    </location>
</feature>
<feature type="transmembrane region" description="Helical" evidence="8">
    <location>
        <begin position="237"/>
        <end position="256"/>
    </location>
</feature>
<comment type="subcellular location">
    <subcellularLocation>
        <location evidence="1">Cell inner membrane</location>
        <topology evidence="1">Multi-pass membrane protein</topology>
    </subcellularLocation>
</comment>
<dbReference type="PANTHER" id="PTHR23522">
    <property type="entry name" value="BLL5896 PROTEIN"/>
    <property type="match status" value="1"/>
</dbReference>
<feature type="transmembrane region" description="Helical" evidence="8">
    <location>
        <begin position="333"/>
        <end position="351"/>
    </location>
</feature>
<keyword evidence="6 8" id="KW-1133">Transmembrane helix</keyword>
<feature type="transmembrane region" description="Helical" evidence="8">
    <location>
        <begin position="71"/>
        <end position="89"/>
    </location>
</feature>
<dbReference type="InterPro" id="IPR036259">
    <property type="entry name" value="MFS_trans_sf"/>
</dbReference>
<gene>
    <name evidence="10" type="ORF">EK386_01365</name>
</gene>
<evidence type="ECO:0000256" key="6">
    <source>
        <dbReference type="ARBA" id="ARBA00022989"/>
    </source>
</evidence>
<evidence type="ECO:0000256" key="1">
    <source>
        <dbReference type="ARBA" id="ARBA00004429"/>
    </source>
</evidence>
<dbReference type="InterPro" id="IPR026032">
    <property type="entry name" value="HcaT-like"/>
</dbReference>
<dbReference type="RefSeq" id="WP_126657209.1">
    <property type="nucleotide sequence ID" value="NZ_RYYR01000001.1"/>
</dbReference>
<feature type="transmembrane region" description="Helical" evidence="8">
    <location>
        <begin position="95"/>
        <end position="113"/>
    </location>
</feature>
<evidence type="ECO:0000256" key="4">
    <source>
        <dbReference type="ARBA" id="ARBA00022519"/>
    </source>
</evidence>